<dbReference type="GO" id="GO:0005814">
    <property type="term" value="C:centriole"/>
    <property type="evidence" value="ECO:0007669"/>
    <property type="project" value="UniProtKB-SubCell"/>
</dbReference>
<protein>
    <recommendedName>
        <fullName evidence="9">Centrosomal protein of 135 kDa</fullName>
    </recommendedName>
</protein>
<keyword evidence="5" id="KW-0175">Coiled coil</keyword>
<feature type="compositionally biased region" description="Low complexity" evidence="6">
    <location>
        <begin position="1093"/>
        <end position="1113"/>
    </location>
</feature>
<reference evidence="7 8" key="1">
    <citation type="submission" date="2020-04" db="EMBL/GenBank/DDBJ databases">
        <authorList>
            <person name="Alioto T."/>
            <person name="Alioto T."/>
            <person name="Gomez Garrido J."/>
        </authorList>
    </citation>
    <scope>NUCLEOTIDE SEQUENCE [LARGE SCALE GENOMIC DNA]</scope>
</reference>
<dbReference type="Gene3D" id="1.20.5.170">
    <property type="match status" value="1"/>
</dbReference>
<dbReference type="Proteomes" id="UP000494165">
    <property type="component" value="Unassembled WGS sequence"/>
</dbReference>
<evidence type="ECO:0000256" key="1">
    <source>
        <dbReference type="ARBA" id="ARBA00004114"/>
    </source>
</evidence>
<dbReference type="AlphaFoldDB" id="A0A8S1CNN3"/>
<feature type="coiled-coil region" evidence="5">
    <location>
        <begin position="601"/>
        <end position="628"/>
    </location>
</feature>
<feature type="coiled-coil region" evidence="5">
    <location>
        <begin position="79"/>
        <end position="124"/>
    </location>
</feature>
<feature type="coiled-coil region" evidence="5">
    <location>
        <begin position="445"/>
        <end position="566"/>
    </location>
</feature>
<dbReference type="InterPro" id="IPR051877">
    <property type="entry name" value="Centriole_BasalBody_StrucProt"/>
</dbReference>
<keyword evidence="3" id="KW-0206">Cytoskeleton</keyword>
<dbReference type="OrthoDB" id="8192173at2759"/>
<accession>A0A8S1CNN3</accession>
<organism evidence="7 8">
    <name type="scientific">Cloeon dipterum</name>
    <dbReference type="NCBI Taxonomy" id="197152"/>
    <lineage>
        <taxon>Eukaryota</taxon>
        <taxon>Metazoa</taxon>
        <taxon>Ecdysozoa</taxon>
        <taxon>Arthropoda</taxon>
        <taxon>Hexapoda</taxon>
        <taxon>Insecta</taxon>
        <taxon>Pterygota</taxon>
        <taxon>Palaeoptera</taxon>
        <taxon>Ephemeroptera</taxon>
        <taxon>Pisciforma</taxon>
        <taxon>Baetidae</taxon>
        <taxon>Cloeon</taxon>
    </lineage>
</organism>
<feature type="region of interest" description="Disordered" evidence="6">
    <location>
        <begin position="1083"/>
        <end position="1120"/>
    </location>
</feature>
<evidence type="ECO:0000313" key="8">
    <source>
        <dbReference type="Proteomes" id="UP000494165"/>
    </source>
</evidence>
<dbReference type="PANTHER" id="PTHR20544">
    <property type="entry name" value="CENTROSOMAL PROTEIN CEP135"/>
    <property type="match status" value="1"/>
</dbReference>
<keyword evidence="2" id="KW-0963">Cytoplasm</keyword>
<evidence type="ECO:0000256" key="4">
    <source>
        <dbReference type="ARBA" id="ARBA00038123"/>
    </source>
</evidence>
<proteinExistence type="inferred from homology"/>
<name>A0A8S1CNN3_9INSE</name>
<evidence type="ECO:0000256" key="5">
    <source>
        <dbReference type="SAM" id="Coils"/>
    </source>
</evidence>
<evidence type="ECO:0000313" key="7">
    <source>
        <dbReference type="EMBL" id="CAB3370964.1"/>
    </source>
</evidence>
<feature type="coiled-coil region" evidence="5">
    <location>
        <begin position="204"/>
        <end position="252"/>
    </location>
</feature>
<gene>
    <name evidence="7" type="ORF">CLODIP_2_CD08336</name>
</gene>
<evidence type="ECO:0000256" key="2">
    <source>
        <dbReference type="ARBA" id="ARBA00022490"/>
    </source>
</evidence>
<dbReference type="PANTHER" id="PTHR20544:SF0">
    <property type="entry name" value="NUCLEOPROTEIN TPR_MLP1 DOMAIN-CONTAINING PROTEIN"/>
    <property type="match status" value="1"/>
</dbReference>
<evidence type="ECO:0000256" key="6">
    <source>
        <dbReference type="SAM" id="MobiDB-lite"/>
    </source>
</evidence>
<evidence type="ECO:0000256" key="3">
    <source>
        <dbReference type="ARBA" id="ARBA00023212"/>
    </source>
</evidence>
<comment type="subcellular location">
    <subcellularLocation>
        <location evidence="1">Cytoplasm</location>
        <location evidence="1">Cytoskeleton</location>
        <location evidence="1">Microtubule organizing center</location>
        <location evidence="1">Centrosome</location>
        <location evidence="1">Centriole</location>
    </subcellularLocation>
</comment>
<dbReference type="EMBL" id="CADEPI010000057">
    <property type="protein sequence ID" value="CAB3370964.1"/>
    <property type="molecule type" value="Genomic_DNA"/>
</dbReference>
<feature type="coiled-coil region" evidence="5">
    <location>
        <begin position="695"/>
        <end position="841"/>
    </location>
</feature>
<sequence length="1120" mass="128777">MAPHCQNSEQSRYSHARRKLVKLGYEHPFTIDSLQLVEKLVEDLITSTESWRRYKNLCQTTLEKCRLYEQGVEPYQKENARLVKSNNDLHKKLLNLQEELEDQKRAHQRKLDTLQAEVQRFKIMESQFNKCISELEKECAEKTIRLHRTAKTMVKPAFKPAGSAKGGFPAIHGMSAKENRRSRKQSGSQNDIEKIYFDPPASISHALETQASNLSQELQNIKEIVEEYKIENSALNAKLSRRDKEIERLENMMDGGIPIKKVVNDLGSSSDKHLELRLKESEDQKHDAMMRAVQLVKKCNDLEKEMKDIDEFACKLKEEKNALENRLTQCEDNLMRCSNENHELKSRLMHMGLSKGCQCSGKNTSDGDKQRLQEKLDTVSREVRDMKEKEKKLMAEIKRLSDKLQSVSRQATVCSRKSSRSTSRSRDPGETTAKLLASNLPTAESVQQEVDIAKLKAEVERLKVDKERSEARCQKLHDEMASMSDTGVVNLVQQISLKDKELVAVQQENSNLIRENANLKMHLKVAQETTSSTDLRSLLTQVEKDKIAAKSELQSLQAERDAIHEQLKFVTGKLAEQQSQRFDGDRVNQLEIERRELLQQKGSNQTHIANLEQQVRTLEAELTKQRTLYLQLKNLQEQTDANLMVCQGELSQFKKDAAISHSRMSEIKTLQAEVASLREERAKHWAELDRNSGDRDSLKLQLDEKSERIALLQKEINAKEAWISKLEKNLAELKEVLQVTQDSDLANKQDARGLQRELDRLRKELEQTTKVQKSSESEIKRLQDDLSTALKDCKISQRDLNSAQREVEDMKQRLQNYVSEVQRIENLLANKEEDRNALLEHFHSLSQEAIELETHNNSLKSEAYQVKHSLEVTESQVTHLEDQLTASKELIFSYESQVVNLTRMVKNLETELRTVKDQSENFEKDLNAVHELCMKLDSQKETLEDELKSSNKRSLELESKCAQLKSELEALHIQLRQELTNKGVIESVLEESREETLKQRMTNEELAQELEKLKGEVAKMQLSRDKEDVERYTRLAAEKSKEAEILRRELTKEKFERARLAEGTSRYERSCCFPDYVVSSKVKTKVSLDDDPPVSSSESASHVSSSETSSPRSAQTQTPK</sequence>
<comment type="similarity">
    <text evidence="4">Belongs to the CEP135/TSGA10 family.</text>
</comment>
<dbReference type="SUPFAM" id="SSF57997">
    <property type="entry name" value="Tropomyosin"/>
    <property type="match status" value="1"/>
</dbReference>
<feature type="region of interest" description="Disordered" evidence="6">
    <location>
        <begin position="408"/>
        <end position="431"/>
    </location>
</feature>
<feature type="coiled-coil region" evidence="5">
    <location>
        <begin position="891"/>
        <end position="1049"/>
    </location>
</feature>
<evidence type="ECO:0008006" key="9">
    <source>
        <dbReference type="Google" id="ProtNLM"/>
    </source>
</evidence>
<keyword evidence="8" id="KW-1185">Reference proteome</keyword>
<comment type="caution">
    <text evidence="7">The sequence shown here is derived from an EMBL/GenBank/DDBJ whole genome shotgun (WGS) entry which is preliminary data.</text>
</comment>